<keyword evidence="2" id="KW-1185">Reference proteome</keyword>
<name>A0A834P7F2_VESPE</name>
<comment type="caution">
    <text evidence="1">The sequence shown here is derived from an EMBL/GenBank/DDBJ whole genome shotgun (WGS) entry which is preliminary data.</text>
</comment>
<evidence type="ECO:0000313" key="2">
    <source>
        <dbReference type="Proteomes" id="UP000600918"/>
    </source>
</evidence>
<accession>A0A834P7F2</accession>
<dbReference type="Proteomes" id="UP000600918">
    <property type="component" value="Unassembled WGS sequence"/>
</dbReference>
<proteinExistence type="predicted"/>
<sequence length="118" mass="13760">MSEHEYCTDVLYDKYVVTEISLKIQGFVSTESIEEEEDSQEQSALGTRHEYVHVCLATNKNSWTVVASRGLRTVWYDRPSRDPGSLRKMQMERVIDQERWSEPIKAVSVEQVRYLTTV</sequence>
<reference evidence="1" key="1">
    <citation type="journal article" date="2020" name="G3 (Bethesda)">
        <title>High-Quality Assemblies for Three Invasive Social Wasps from the &lt;i&gt;Vespula&lt;/i&gt; Genus.</title>
        <authorList>
            <person name="Harrop T.W.R."/>
            <person name="Guhlin J."/>
            <person name="McLaughlin G.M."/>
            <person name="Permina E."/>
            <person name="Stockwell P."/>
            <person name="Gilligan J."/>
            <person name="Le Lec M.F."/>
            <person name="Gruber M.A.M."/>
            <person name="Quinn O."/>
            <person name="Lovegrove M."/>
            <person name="Duncan E.J."/>
            <person name="Remnant E.J."/>
            <person name="Van Eeckhoven J."/>
            <person name="Graham B."/>
            <person name="Knapp R.A."/>
            <person name="Langford K.W."/>
            <person name="Kronenberg Z."/>
            <person name="Press M.O."/>
            <person name="Eacker S.M."/>
            <person name="Wilson-Rankin E.E."/>
            <person name="Purcell J."/>
            <person name="Lester P.J."/>
            <person name="Dearden P.K."/>
        </authorList>
    </citation>
    <scope>NUCLEOTIDE SEQUENCE</scope>
    <source>
        <strain evidence="1">Volc-1</strain>
    </source>
</reference>
<dbReference type="AlphaFoldDB" id="A0A834P7F2"/>
<gene>
    <name evidence="1" type="ORF">H0235_004397</name>
</gene>
<organism evidence="1 2">
    <name type="scientific">Vespula pensylvanica</name>
    <name type="common">Western yellow jacket</name>
    <name type="synonym">Wasp</name>
    <dbReference type="NCBI Taxonomy" id="30213"/>
    <lineage>
        <taxon>Eukaryota</taxon>
        <taxon>Metazoa</taxon>
        <taxon>Ecdysozoa</taxon>
        <taxon>Arthropoda</taxon>
        <taxon>Hexapoda</taxon>
        <taxon>Insecta</taxon>
        <taxon>Pterygota</taxon>
        <taxon>Neoptera</taxon>
        <taxon>Endopterygota</taxon>
        <taxon>Hymenoptera</taxon>
        <taxon>Apocrita</taxon>
        <taxon>Aculeata</taxon>
        <taxon>Vespoidea</taxon>
        <taxon>Vespidae</taxon>
        <taxon>Vespinae</taxon>
        <taxon>Vespula</taxon>
    </lineage>
</organism>
<evidence type="ECO:0000313" key="1">
    <source>
        <dbReference type="EMBL" id="KAF7431473.1"/>
    </source>
</evidence>
<dbReference type="EMBL" id="JACSDY010000003">
    <property type="protein sequence ID" value="KAF7431473.1"/>
    <property type="molecule type" value="Genomic_DNA"/>
</dbReference>
<protein>
    <submittedName>
        <fullName evidence="1">Uncharacterized protein</fullName>
    </submittedName>
</protein>